<dbReference type="RefSeq" id="WP_387987016.1">
    <property type="nucleotide sequence ID" value="NZ_JBHSGR010000003.1"/>
</dbReference>
<feature type="region of interest" description="Disordered" evidence="1">
    <location>
        <begin position="90"/>
        <end position="127"/>
    </location>
</feature>
<accession>A0ABV9LEU1</accession>
<dbReference type="Gene3D" id="3.20.170.40">
    <property type="entry name" value="Rifampin ADP-ribosyltransferase domain"/>
    <property type="match status" value="1"/>
</dbReference>
<gene>
    <name evidence="3" type="primary">arr</name>
    <name evidence="3" type="ORF">ACFO3M_04755</name>
</gene>
<proteinExistence type="predicted"/>
<name>A0ABV9LEU1_9ACTN</name>
<evidence type="ECO:0000313" key="4">
    <source>
        <dbReference type="Proteomes" id="UP001596025"/>
    </source>
</evidence>
<evidence type="ECO:0000313" key="3">
    <source>
        <dbReference type="EMBL" id="MFC4692693.1"/>
    </source>
</evidence>
<evidence type="ECO:0000259" key="2">
    <source>
        <dbReference type="Pfam" id="PF12120"/>
    </source>
</evidence>
<dbReference type="NCBIfam" id="NF033144">
    <property type="entry name" value="rifampin_ARR"/>
    <property type="match status" value="1"/>
</dbReference>
<feature type="compositionally biased region" description="Low complexity" evidence="1">
    <location>
        <begin position="66"/>
        <end position="78"/>
    </location>
</feature>
<dbReference type="InterPro" id="IPR021975">
    <property type="entry name" value="Rifampin_Arr"/>
</dbReference>
<comment type="caution">
    <text evidence="3">The sequence shown here is derived from an EMBL/GenBank/DDBJ whole genome shotgun (WGS) entry which is preliminary data.</text>
</comment>
<feature type="region of interest" description="Disordered" evidence="1">
    <location>
        <begin position="65"/>
        <end position="84"/>
    </location>
</feature>
<dbReference type="Pfam" id="PF12120">
    <property type="entry name" value="Arr-ms"/>
    <property type="match status" value="1"/>
</dbReference>
<dbReference type="InterPro" id="IPR038611">
    <property type="entry name" value="Arr_sf"/>
</dbReference>
<sequence length="156" mass="16501">MIAGVEEPVGTRVPVTPGNPGDVPGPFFHRTRATLAVGDEPVPGRGSDSQAGRVTDHVHSAALVDTAARGAEPATAPAGDRHRGHVHVVEPLGPFEDDPNVTDERFPGNPARSHRTRSPLRVGEVEDWEGHAPEAVEGMLASLARPREQGLDVIED</sequence>
<reference evidence="4" key="1">
    <citation type="journal article" date="2019" name="Int. J. Syst. Evol. Microbiol.">
        <title>The Global Catalogue of Microorganisms (GCM) 10K type strain sequencing project: providing services to taxonomists for standard genome sequencing and annotation.</title>
        <authorList>
            <consortium name="The Broad Institute Genomics Platform"/>
            <consortium name="The Broad Institute Genome Sequencing Center for Infectious Disease"/>
            <person name="Wu L."/>
            <person name="Ma J."/>
        </authorList>
    </citation>
    <scope>NUCLEOTIDE SEQUENCE [LARGE SCALE GENOMIC DNA]</scope>
    <source>
        <strain evidence="4">CCUG 62763</strain>
    </source>
</reference>
<keyword evidence="4" id="KW-1185">Reference proteome</keyword>
<dbReference type="EMBL" id="JBHSGR010000003">
    <property type="protein sequence ID" value="MFC4692693.1"/>
    <property type="molecule type" value="Genomic_DNA"/>
</dbReference>
<dbReference type="Proteomes" id="UP001596025">
    <property type="component" value="Unassembled WGS sequence"/>
</dbReference>
<feature type="region of interest" description="Disordered" evidence="1">
    <location>
        <begin position="1"/>
        <end position="27"/>
    </location>
</feature>
<protein>
    <submittedName>
        <fullName evidence="3">NAD(+)--rifampin ADP-ribosyltransferase</fullName>
    </submittedName>
</protein>
<organism evidence="3 4">
    <name type="scientific">Geodermatophilus arenarius</name>
    <dbReference type="NCBI Taxonomy" id="1137990"/>
    <lineage>
        <taxon>Bacteria</taxon>
        <taxon>Bacillati</taxon>
        <taxon>Actinomycetota</taxon>
        <taxon>Actinomycetes</taxon>
        <taxon>Geodermatophilales</taxon>
        <taxon>Geodermatophilaceae</taxon>
        <taxon>Geodermatophilus</taxon>
    </lineage>
</organism>
<feature type="domain" description="Rifampin ADP-ribosyltransferase" evidence="2">
    <location>
        <begin position="27"/>
        <end position="128"/>
    </location>
</feature>
<evidence type="ECO:0000256" key="1">
    <source>
        <dbReference type="SAM" id="MobiDB-lite"/>
    </source>
</evidence>